<accession>A0A2V1GQ91</accession>
<protein>
    <submittedName>
        <fullName evidence="2">Uncharacterized protein</fullName>
    </submittedName>
</protein>
<dbReference type="AlphaFoldDB" id="A0A2V1GQ91"/>
<evidence type="ECO:0000313" key="3">
    <source>
        <dbReference type="Proteomes" id="UP000244906"/>
    </source>
</evidence>
<dbReference type="Proteomes" id="UP000244906">
    <property type="component" value="Unassembled WGS sequence"/>
</dbReference>
<dbReference type="EMBL" id="QDDL01000011">
    <property type="protein sequence ID" value="PVZ64991.1"/>
    <property type="molecule type" value="Genomic_DNA"/>
</dbReference>
<keyword evidence="3" id="KW-1185">Reference proteome</keyword>
<reference evidence="2 3" key="1">
    <citation type="submission" date="2018-04" db="EMBL/GenBank/DDBJ databases">
        <title>Thalassorhabdus spongiae gen. nov., sp. nov., isolated from a marine sponge in South-West Iceland.</title>
        <authorList>
            <person name="Knobloch S."/>
            <person name="Daussin A."/>
            <person name="Johannsson R."/>
            <person name="Marteinsson V.T."/>
        </authorList>
    </citation>
    <scope>NUCLEOTIDE SEQUENCE [LARGE SCALE GENOMIC DNA]</scope>
    <source>
        <strain evidence="2 3">Hp12</strain>
    </source>
</reference>
<gene>
    <name evidence="2" type="ORF">DC094_19215</name>
</gene>
<evidence type="ECO:0000256" key="1">
    <source>
        <dbReference type="SAM" id="MobiDB-lite"/>
    </source>
</evidence>
<name>A0A2V1GQ91_9GAMM</name>
<feature type="compositionally biased region" description="Basic and acidic residues" evidence="1">
    <location>
        <begin position="1"/>
        <end position="10"/>
    </location>
</feature>
<evidence type="ECO:0000313" key="2">
    <source>
        <dbReference type="EMBL" id="PVZ64991.1"/>
    </source>
</evidence>
<organism evidence="2 3">
    <name type="scientific">Pelagibaculum spongiae</name>
    <dbReference type="NCBI Taxonomy" id="2080658"/>
    <lineage>
        <taxon>Bacteria</taxon>
        <taxon>Pseudomonadati</taxon>
        <taxon>Pseudomonadota</taxon>
        <taxon>Gammaproteobacteria</taxon>
        <taxon>Oceanospirillales</taxon>
        <taxon>Pelagibaculum</taxon>
    </lineage>
</organism>
<comment type="caution">
    <text evidence="2">The sequence shown here is derived from an EMBL/GenBank/DDBJ whole genome shotgun (WGS) entry which is preliminary data.</text>
</comment>
<proteinExistence type="predicted"/>
<feature type="region of interest" description="Disordered" evidence="1">
    <location>
        <begin position="1"/>
        <end position="21"/>
    </location>
</feature>
<sequence length="117" mass="13689">MSILREDQRAPTKLAQPQPQPLIFTPKPLQGAGFNWKPLEYMSQGWFTIYQHFRLLWIYIIGTFTGLPCKISENCQRLIHQTMQPSNSIAKFFKVRCLTNFITLATESLPKRFSLRQ</sequence>